<proteinExistence type="predicted"/>
<sequence length="369" mass="42688">MHLPAGFYEAVSKQLEWCSSQPQRWKRLPTITTENLEEWQLLGWLYEQFGLEEHDFIHDKSNAHLCCQPGFRGCRLLLRNLSLPAVRLWSNFLENYQHELKDQEQINRTTFLLLLEGEAATLAPTANTNLLVHSYGSQIAFDDLKLFMRFANLDTLQPMQPLLQQLRQAIASALAPTDPLLAISLVNQPLATLLNPTSFLRQVAEKRGWQSQPLALQTPEPPPEIALKLWYTGEWATLEERSCLHPGLLALHERYDYIQSRIWEGQLKIILPFLEQRRHHLLELYREDLNNLLPHTKPLGKTHTVQINDVAELELGDLFYLRTKPELSKYGNVLVEELKLLRHCRVELAHQRPIDENAINQLLALIESS</sequence>
<gene>
    <name evidence="1" type="ORF">H4317_02835</name>
</gene>
<organism evidence="1 2">
    <name type="scientific">Hymenobacter sediminicola</name>
    <dbReference type="NCBI Taxonomy" id="2761579"/>
    <lineage>
        <taxon>Bacteria</taxon>
        <taxon>Pseudomonadati</taxon>
        <taxon>Bacteroidota</taxon>
        <taxon>Cytophagia</taxon>
        <taxon>Cytophagales</taxon>
        <taxon>Hymenobacteraceae</taxon>
        <taxon>Hymenobacter</taxon>
    </lineage>
</organism>
<evidence type="ECO:0000313" key="2">
    <source>
        <dbReference type="Proteomes" id="UP000515489"/>
    </source>
</evidence>
<keyword evidence="2" id="KW-1185">Reference proteome</keyword>
<dbReference type="EMBL" id="CP060202">
    <property type="protein sequence ID" value="QNH62773.1"/>
    <property type="molecule type" value="Genomic_DNA"/>
</dbReference>
<dbReference type="Proteomes" id="UP000515489">
    <property type="component" value="Chromosome"/>
</dbReference>
<dbReference type="RefSeq" id="WP_185888679.1">
    <property type="nucleotide sequence ID" value="NZ_CP060202.1"/>
</dbReference>
<accession>A0A7G7W8T0</accession>
<name>A0A7G7W8T0_9BACT</name>
<protein>
    <submittedName>
        <fullName evidence="1">Uncharacterized protein</fullName>
    </submittedName>
</protein>
<dbReference type="AlphaFoldDB" id="A0A7G7W8T0"/>
<dbReference type="KEGG" id="hsk:H4317_02835"/>
<reference evidence="1 2" key="1">
    <citation type="submission" date="2020-08" db="EMBL/GenBank/DDBJ databases">
        <title>Hymenobacter sp. S2-20-2 genome sequencing.</title>
        <authorList>
            <person name="Jin L."/>
        </authorList>
    </citation>
    <scope>NUCLEOTIDE SEQUENCE [LARGE SCALE GENOMIC DNA]</scope>
    <source>
        <strain evidence="1 2">S2-20-2</strain>
    </source>
</reference>
<evidence type="ECO:0000313" key="1">
    <source>
        <dbReference type="EMBL" id="QNH62773.1"/>
    </source>
</evidence>